<dbReference type="Proteomes" id="UP000327236">
    <property type="component" value="Unassembled WGS sequence"/>
</dbReference>
<sequence>MTSFKNLFKVMQVPKLKNASLVYLLQVIGMIAIGSFLFFNDHLSSLAEGFFLAEFITLFFTGLFLYFYLLYKEIKSYESQTWQLMPISSAKFYLTNQLTTYLAIALFLALQAINGIIILGTYLLSYSVTTSELSEIINSSKFTSLVSEISAYMISIGIFLVLAAISFVVMIILLVMISQVIINLLPGFKSKGLVNIVRIIIGIICYLIIGNTFSFIFNSLLKIKDNPFTATSNFDLSSLWMSNGVSVLVILVITAINLYLLKRFFEAKAN</sequence>
<evidence type="ECO:0000313" key="5">
    <source>
        <dbReference type="Proteomes" id="UP001385848"/>
    </source>
</evidence>
<dbReference type="AlphaFoldDB" id="A0A5N1IEY3"/>
<evidence type="ECO:0000313" key="2">
    <source>
        <dbReference type="EMBL" id="KAA9322491.1"/>
    </source>
</evidence>
<accession>A0A5N1IEY3</accession>
<dbReference type="EMBL" id="JBBVUL010000014">
    <property type="protein sequence ID" value="MEL0565671.1"/>
    <property type="molecule type" value="Genomic_DNA"/>
</dbReference>
<name>A0A5N1IEY3_LACJE</name>
<feature type="transmembrane region" description="Helical" evidence="1">
    <location>
        <begin position="101"/>
        <end position="124"/>
    </location>
</feature>
<feature type="transmembrane region" description="Helical" evidence="1">
    <location>
        <begin position="149"/>
        <end position="175"/>
    </location>
</feature>
<dbReference type="GeneID" id="31742946"/>
<dbReference type="KEGG" id="lje:BUE77_04385"/>
<dbReference type="Proteomes" id="UP001385848">
    <property type="component" value="Unassembled WGS sequence"/>
</dbReference>
<keyword evidence="1" id="KW-0472">Membrane</keyword>
<keyword evidence="1" id="KW-0812">Transmembrane</keyword>
<dbReference type="RefSeq" id="WP_006584799.1">
    <property type="nucleotide sequence ID" value="NZ_CATOUV010000001.1"/>
</dbReference>
<dbReference type="OrthoDB" id="2323775at2"/>
<gene>
    <name evidence="3" type="ORF">AAC431_07085</name>
    <name evidence="2" type="ORF">F6H94_04925</name>
</gene>
<reference evidence="2 4" key="1">
    <citation type="submission" date="2019-09" db="EMBL/GenBank/DDBJ databases">
        <title>Draft genome sequence assemblies of isolates from the urinary tract.</title>
        <authorList>
            <person name="Mores C.R."/>
            <person name="Putonti C."/>
            <person name="Wolfe A.J."/>
        </authorList>
    </citation>
    <scope>NUCLEOTIDE SEQUENCE [LARGE SCALE GENOMIC DNA]</scope>
    <source>
        <strain evidence="2 4">UMB246</strain>
    </source>
</reference>
<evidence type="ECO:0000313" key="3">
    <source>
        <dbReference type="EMBL" id="MEL0565671.1"/>
    </source>
</evidence>
<keyword evidence="5" id="KW-1185">Reference proteome</keyword>
<feature type="transmembrane region" description="Helical" evidence="1">
    <location>
        <begin position="51"/>
        <end position="71"/>
    </location>
</feature>
<protein>
    <submittedName>
        <fullName evidence="2">Uncharacterized protein</fullName>
    </submittedName>
</protein>
<proteinExistence type="predicted"/>
<feature type="transmembrane region" description="Helical" evidence="1">
    <location>
        <begin position="21"/>
        <end position="39"/>
    </location>
</feature>
<keyword evidence="1" id="KW-1133">Transmembrane helix</keyword>
<feature type="transmembrane region" description="Helical" evidence="1">
    <location>
        <begin position="240"/>
        <end position="261"/>
    </location>
</feature>
<dbReference type="EMBL" id="VYWW01000018">
    <property type="protein sequence ID" value="KAA9322491.1"/>
    <property type="molecule type" value="Genomic_DNA"/>
</dbReference>
<feature type="transmembrane region" description="Helical" evidence="1">
    <location>
        <begin position="196"/>
        <end position="220"/>
    </location>
</feature>
<evidence type="ECO:0000313" key="4">
    <source>
        <dbReference type="Proteomes" id="UP000327236"/>
    </source>
</evidence>
<organism evidence="2 4">
    <name type="scientific">Lactobacillus jensenii</name>
    <dbReference type="NCBI Taxonomy" id="109790"/>
    <lineage>
        <taxon>Bacteria</taxon>
        <taxon>Bacillati</taxon>
        <taxon>Bacillota</taxon>
        <taxon>Bacilli</taxon>
        <taxon>Lactobacillales</taxon>
        <taxon>Lactobacillaceae</taxon>
        <taxon>Lactobacillus</taxon>
    </lineage>
</organism>
<reference evidence="3 5" key="2">
    <citation type="submission" date="2024-04" db="EMBL/GenBank/DDBJ databases">
        <title>Three lactobacilli isolated from voided urine samples from females with type 2 diabetes.</title>
        <authorList>
            <person name="Kula A."/>
            <person name="Stegman N."/>
            <person name="Putonti C."/>
        </authorList>
    </citation>
    <scope>NUCLEOTIDE SEQUENCE [LARGE SCALE GENOMIC DNA]</scope>
    <source>
        <strain evidence="3 5">1855</strain>
    </source>
</reference>
<evidence type="ECO:0000256" key="1">
    <source>
        <dbReference type="SAM" id="Phobius"/>
    </source>
</evidence>
<comment type="caution">
    <text evidence="2">The sequence shown here is derived from an EMBL/GenBank/DDBJ whole genome shotgun (WGS) entry which is preliminary data.</text>
</comment>